<sequence length="40" mass="4795">MNQQYPPRQNGFSARQKYNKNNEGNSQQRNHYQQQQTSVP</sequence>
<evidence type="ECO:0000313" key="4">
    <source>
        <dbReference type="Proteomes" id="UP000681720"/>
    </source>
</evidence>
<proteinExistence type="predicted"/>
<dbReference type="Proteomes" id="UP000681967">
    <property type="component" value="Unassembled WGS sequence"/>
</dbReference>
<dbReference type="EMBL" id="CAJOBJ010183796">
    <property type="protein sequence ID" value="CAF4928051.1"/>
    <property type="molecule type" value="Genomic_DNA"/>
</dbReference>
<gene>
    <name evidence="2" type="ORF">BYL167_LOCUS36385</name>
    <name evidence="3" type="ORF">GIL414_LOCUS53162</name>
</gene>
<evidence type="ECO:0000313" key="3">
    <source>
        <dbReference type="EMBL" id="CAF4928051.1"/>
    </source>
</evidence>
<reference evidence="3" key="1">
    <citation type="submission" date="2021-02" db="EMBL/GenBank/DDBJ databases">
        <authorList>
            <person name="Nowell W R."/>
        </authorList>
    </citation>
    <scope>NUCLEOTIDE SEQUENCE</scope>
</reference>
<name>A0A8S3CX13_9BILA</name>
<feature type="non-terminal residue" evidence="3">
    <location>
        <position position="40"/>
    </location>
</feature>
<organism evidence="3 4">
    <name type="scientific">Rotaria magnacalcarata</name>
    <dbReference type="NCBI Taxonomy" id="392030"/>
    <lineage>
        <taxon>Eukaryota</taxon>
        <taxon>Metazoa</taxon>
        <taxon>Spiralia</taxon>
        <taxon>Gnathifera</taxon>
        <taxon>Rotifera</taxon>
        <taxon>Eurotatoria</taxon>
        <taxon>Bdelloidea</taxon>
        <taxon>Philodinida</taxon>
        <taxon>Philodinidae</taxon>
        <taxon>Rotaria</taxon>
    </lineage>
</organism>
<dbReference type="AlphaFoldDB" id="A0A8S3CX13"/>
<dbReference type="EMBL" id="CAJOBH010079250">
    <property type="protein sequence ID" value="CAF4509184.1"/>
    <property type="molecule type" value="Genomic_DNA"/>
</dbReference>
<accession>A0A8S3CX13</accession>
<feature type="compositionally biased region" description="Low complexity" evidence="1">
    <location>
        <begin position="27"/>
        <end position="40"/>
    </location>
</feature>
<feature type="region of interest" description="Disordered" evidence="1">
    <location>
        <begin position="1"/>
        <end position="40"/>
    </location>
</feature>
<protein>
    <submittedName>
        <fullName evidence="3">Uncharacterized protein</fullName>
    </submittedName>
</protein>
<comment type="caution">
    <text evidence="3">The sequence shown here is derived from an EMBL/GenBank/DDBJ whole genome shotgun (WGS) entry which is preliminary data.</text>
</comment>
<dbReference type="Proteomes" id="UP000681720">
    <property type="component" value="Unassembled WGS sequence"/>
</dbReference>
<evidence type="ECO:0000256" key="1">
    <source>
        <dbReference type="SAM" id="MobiDB-lite"/>
    </source>
</evidence>
<feature type="compositionally biased region" description="Polar residues" evidence="1">
    <location>
        <begin position="1"/>
        <end position="13"/>
    </location>
</feature>
<evidence type="ECO:0000313" key="2">
    <source>
        <dbReference type="EMBL" id="CAF4509184.1"/>
    </source>
</evidence>